<feature type="domain" description="C2 tensin-type" evidence="7">
    <location>
        <begin position="248"/>
        <end position="371"/>
    </location>
</feature>
<evidence type="ECO:0000256" key="1">
    <source>
        <dbReference type="ARBA" id="ARBA00007881"/>
    </source>
</evidence>
<comment type="similarity">
    <text evidence="1">Belongs to the PTEN phosphatase protein family.</text>
</comment>
<dbReference type="Pfam" id="PF22785">
    <property type="entry name" value="Tc-R-P"/>
    <property type="match status" value="1"/>
</dbReference>
<comment type="caution">
    <text evidence="8">The sequence shown here is derived from an EMBL/GenBank/DDBJ whole genome shotgun (WGS) entry which is preliminary data.</text>
</comment>
<evidence type="ECO:0000256" key="4">
    <source>
        <dbReference type="ARBA" id="ARBA00023098"/>
    </source>
</evidence>
<organism evidence="8 9">
    <name type="scientific">Paramecium primaurelia</name>
    <dbReference type="NCBI Taxonomy" id="5886"/>
    <lineage>
        <taxon>Eukaryota</taxon>
        <taxon>Sar</taxon>
        <taxon>Alveolata</taxon>
        <taxon>Ciliophora</taxon>
        <taxon>Intramacronucleata</taxon>
        <taxon>Oligohymenophorea</taxon>
        <taxon>Peniculida</taxon>
        <taxon>Parameciidae</taxon>
        <taxon>Paramecium</taxon>
    </lineage>
</organism>
<dbReference type="InterPro" id="IPR051281">
    <property type="entry name" value="Dual-spec_lipid-protein_phosph"/>
</dbReference>
<evidence type="ECO:0000259" key="6">
    <source>
        <dbReference type="PROSITE" id="PS51181"/>
    </source>
</evidence>
<keyword evidence="3" id="KW-0904">Protein phosphatase</keyword>
<proteinExistence type="inferred from homology"/>
<dbReference type="Proteomes" id="UP000688137">
    <property type="component" value="Unassembled WGS sequence"/>
</dbReference>
<evidence type="ECO:0000256" key="2">
    <source>
        <dbReference type="ARBA" id="ARBA00022801"/>
    </source>
</evidence>
<keyword evidence="9" id="KW-1185">Reference proteome</keyword>
<evidence type="ECO:0000256" key="3">
    <source>
        <dbReference type="ARBA" id="ARBA00022912"/>
    </source>
</evidence>
<keyword evidence="4" id="KW-0443">Lipid metabolism</keyword>
<dbReference type="PANTHER" id="PTHR12305:SF60">
    <property type="entry name" value="PHOSPHATIDYLINOSITOL 3,4,5-TRISPHOSPHATE 3-PHOSPHATASE TPTE2-RELATED"/>
    <property type="match status" value="1"/>
</dbReference>
<dbReference type="EMBL" id="CAJJDM010000107">
    <property type="protein sequence ID" value="CAD8097582.1"/>
    <property type="molecule type" value="Genomic_DNA"/>
</dbReference>
<dbReference type="InterPro" id="IPR029023">
    <property type="entry name" value="Tensin_phosphatase"/>
</dbReference>
<dbReference type="PROSITE" id="PS51182">
    <property type="entry name" value="C2_TENSIN"/>
    <property type="match status" value="1"/>
</dbReference>
<dbReference type="PROSITE" id="PS50056">
    <property type="entry name" value="TYR_PHOSPHATASE_2"/>
    <property type="match status" value="1"/>
</dbReference>
<dbReference type="OMA" id="MIYELCA"/>
<dbReference type="InterPro" id="IPR045101">
    <property type="entry name" value="PTP_PTEN"/>
</dbReference>
<gene>
    <name evidence="8" type="ORF">PPRIM_AZ9-3.1.T1040114</name>
</gene>
<accession>A0A8S1P3I5</accession>
<reference evidence="8" key="1">
    <citation type="submission" date="2021-01" db="EMBL/GenBank/DDBJ databases">
        <authorList>
            <consortium name="Genoscope - CEA"/>
            <person name="William W."/>
        </authorList>
    </citation>
    <scope>NUCLEOTIDE SEQUENCE</scope>
</reference>
<evidence type="ECO:0000313" key="8">
    <source>
        <dbReference type="EMBL" id="CAD8097582.1"/>
    </source>
</evidence>
<sequence>MDQESVFDLSSLSDFRSDQGLQQLYIVRGRSEQLQEQSKLVKEHLQSLNNENNGGFTNPLKSLVSKQKNRFIMDGFDLDLTYITEQVIAMGFPAIDYEAIYRNSMEDVQRFFNQRHKNHYKIINLCSERKYDHAYFDGNISEYPFDDHQAPQFHMIYELCAEIHNYVTQDKQNVVAIHCKAGKGRTGIMICCYLLFSELFKSSFEAMRYYGMMRTKNNKGVTIPSQIRYILYFEKALQMGYTVHDVPQPKIQILQIRLITIPSMNYSNSCNPYIVIQNYQNQATFTKFQIVNDSFILFTVDIIVQKDTRIICYNKSLMGKEVMFQFWFHSGFIESNGLLVIDKYMLDRAVKDKKHKIFSPNFRVEVQTITLPN</sequence>
<dbReference type="GO" id="GO:0006629">
    <property type="term" value="P:lipid metabolic process"/>
    <property type="evidence" value="ECO:0007669"/>
    <property type="project" value="UniProtKB-KW"/>
</dbReference>
<evidence type="ECO:0000259" key="7">
    <source>
        <dbReference type="PROSITE" id="PS51182"/>
    </source>
</evidence>
<dbReference type="GO" id="GO:0004721">
    <property type="term" value="F:phosphoprotein phosphatase activity"/>
    <property type="evidence" value="ECO:0007669"/>
    <property type="project" value="UniProtKB-KW"/>
</dbReference>
<keyword evidence="2" id="KW-0378">Hydrolase</keyword>
<dbReference type="GO" id="GO:0016314">
    <property type="term" value="F:phosphatidylinositol-3,4,5-trisphosphate 3-phosphatase activity"/>
    <property type="evidence" value="ECO:0007669"/>
    <property type="project" value="TreeGrafter"/>
</dbReference>
<dbReference type="GO" id="GO:0005829">
    <property type="term" value="C:cytosol"/>
    <property type="evidence" value="ECO:0007669"/>
    <property type="project" value="TreeGrafter"/>
</dbReference>
<dbReference type="Pfam" id="PF10409">
    <property type="entry name" value="PTEN_C2"/>
    <property type="match status" value="1"/>
</dbReference>
<dbReference type="PROSITE" id="PS00383">
    <property type="entry name" value="TYR_PHOSPHATASE_1"/>
    <property type="match status" value="1"/>
</dbReference>
<evidence type="ECO:0000259" key="5">
    <source>
        <dbReference type="PROSITE" id="PS50056"/>
    </source>
</evidence>
<evidence type="ECO:0000313" key="9">
    <source>
        <dbReference type="Proteomes" id="UP000688137"/>
    </source>
</evidence>
<dbReference type="SMART" id="SM01326">
    <property type="entry name" value="PTEN_C2"/>
    <property type="match status" value="1"/>
</dbReference>
<dbReference type="AlphaFoldDB" id="A0A8S1P3I5"/>
<dbReference type="PROSITE" id="PS51181">
    <property type="entry name" value="PPASE_TENSIN"/>
    <property type="match status" value="1"/>
</dbReference>
<feature type="domain" description="Phosphatase tensin-type" evidence="6">
    <location>
        <begin position="69"/>
        <end position="240"/>
    </location>
</feature>
<dbReference type="InterPro" id="IPR000387">
    <property type="entry name" value="Tyr_Pase_dom"/>
</dbReference>
<dbReference type="InterPro" id="IPR014020">
    <property type="entry name" value="Tensin_C2-dom"/>
</dbReference>
<dbReference type="InterPro" id="IPR016130">
    <property type="entry name" value="Tyr_Pase_AS"/>
</dbReference>
<evidence type="ECO:0008006" key="10">
    <source>
        <dbReference type="Google" id="ProtNLM"/>
    </source>
</evidence>
<dbReference type="PANTHER" id="PTHR12305">
    <property type="entry name" value="PHOSPHATASE WITH HOMOLOGY TO TENSIN"/>
    <property type="match status" value="1"/>
</dbReference>
<name>A0A8S1P3I5_PARPR</name>
<dbReference type="CDD" id="cd14509">
    <property type="entry name" value="PTP_PTEN"/>
    <property type="match status" value="1"/>
</dbReference>
<feature type="domain" description="Tyrosine specific protein phosphatases" evidence="5">
    <location>
        <begin position="154"/>
        <end position="228"/>
    </location>
</feature>
<protein>
    <recommendedName>
        <fullName evidence="10">Phosphatidylinositol-3,4,5-trisphosphate 3-phosphatase</fullName>
    </recommendedName>
</protein>